<organism evidence="1 2">
    <name type="scientific">Kurthia sibirica</name>
    <dbReference type="NCBI Taxonomy" id="202750"/>
    <lineage>
        <taxon>Bacteria</taxon>
        <taxon>Bacillati</taxon>
        <taxon>Bacillota</taxon>
        <taxon>Bacilli</taxon>
        <taxon>Bacillales</taxon>
        <taxon>Caryophanaceae</taxon>
        <taxon>Kurthia</taxon>
    </lineage>
</organism>
<dbReference type="EMBL" id="QFVR01000020">
    <property type="protein sequence ID" value="PWI24542.1"/>
    <property type="molecule type" value="Genomic_DNA"/>
</dbReference>
<keyword evidence="2" id="KW-1185">Reference proteome</keyword>
<dbReference type="InterPro" id="IPR038056">
    <property type="entry name" value="YjbR-like_sf"/>
</dbReference>
<dbReference type="PANTHER" id="PTHR35145">
    <property type="entry name" value="CYTOPLASMIC PROTEIN-RELATED"/>
    <property type="match status" value="1"/>
</dbReference>
<dbReference type="GO" id="GO:0003677">
    <property type="term" value="F:DNA binding"/>
    <property type="evidence" value="ECO:0007669"/>
    <property type="project" value="UniProtKB-KW"/>
</dbReference>
<dbReference type="RefSeq" id="WP_109306883.1">
    <property type="nucleotide sequence ID" value="NZ_BJUF01000011.1"/>
</dbReference>
<dbReference type="AlphaFoldDB" id="A0A2U3AJ11"/>
<dbReference type="Proteomes" id="UP000245938">
    <property type="component" value="Unassembled WGS sequence"/>
</dbReference>
<reference evidence="1 2" key="1">
    <citation type="submission" date="2018-05" db="EMBL/GenBank/DDBJ databases">
        <title>Kurthia sibirica genome sequence.</title>
        <authorList>
            <person name="Maclea K.S."/>
            <person name="Goen A.E."/>
        </authorList>
    </citation>
    <scope>NUCLEOTIDE SEQUENCE [LARGE SCALE GENOMIC DNA]</scope>
    <source>
        <strain evidence="1 2">ATCC 49154</strain>
    </source>
</reference>
<dbReference type="InterPro" id="IPR007351">
    <property type="entry name" value="YjbR"/>
</dbReference>
<keyword evidence="1" id="KW-0238">DNA-binding</keyword>
<dbReference type="InterPro" id="IPR058532">
    <property type="entry name" value="YjbR/MT2646/Rv2570-like"/>
</dbReference>
<evidence type="ECO:0000313" key="2">
    <source>
        <dbReference type="Proteomes" id="UP000245938"/>
    </source>
</evidence>
<dbReference type="PANTHER" id="PTHR35145:SF1">
    <property type="entry name" value="CYTOPLASMIC PROTEIN"/>
    <property type="match status" value="1"/>
</dbReference>
<dbReference type="Gene3D" id="3.90.1150.30">
    <property type="match status" value="1"/>
</dbReference>
<dbReference type="Pfam" id="PF04237">
    <property type="entry name" value="YjbR"/>
    <property type="match status" value="1"/>
</dbReference>
<comment type="caution">
    <text evidence="1">The sequence shown here is derived from an EMBL/GenBank/DDBJ whole genome shotgun (WGS) entry which is preliminary data.</text>
</comment>
<accession>A0A2U3AJ11</accession>
<gene>
    <name evidence="1" type="ORF">DEX24_13195</name>
</gene>
<protein>
    <submittedName>
        <fullName evidence="1">DNA-binding protein</fullName>
    </submittedName>
</protein>
<dbReference type="OrthoDB" id="9789813at2"/>
<evidence type="ECO:0000313" key="1">
    <source>
        <dbReference type="EMBL" id="PWI24542.1"/>
    </source>
</evidence>
<proteinExistence type="predicted"/>
<sequence>MDKMQLQQYCLTLPGTTTDFQEDWQAQRFHVGGKMFAMFGTDAKGIELFTMKCDPDRAAALREEHEEIIAGYYMNKTHWNSIYYTSEMPTEFGEQLLKNAYELIFNKLTKKAQNLIYEQSIV</sequence>
<name>A0A2U3AJ11_9BACL</name>
<dbReference type="SUPFAM" id="SSF142906">
    <property type="entry name" value="YjbR-like"/>
    <property type="match status" value="1"/>
</dbReference>